<proteinExistence type="predicted"/>
<sequence>MKKLDKLILKSFLGPFFLTFAVVEFILLLQVILKYLDDLVGKNLGADVIAELLFYFSLNLAPMAFPLAILLSSLMTFGNLGEHHELTAIKTSGISLVRALRPVFFFAVLLTIAAFNFHNTIVPKANLRAYSLMWDIRQKKPALDIKAGSFYNGLPNRSIKVGKKFEDGQTMKDIMIYDHSNGQGNAVVVLADSGKMYTKFNDQYLVLELFNGKTFAEDRSGNNNYSQGSGYFRQAFSQNKIMVNLSSFQMTRSDAQYFADNKMMKNINQLVQITDSLERQVGQETKLLEPNIRPYYTYFAASMAKDTANVKGFKLGKKLAAASLQEVQSATNAARNVKSFTSSYASRLASIQRDKNNYEIEIYRKFTQSLACFIMFLIGAPLGAIIRKGGLGMPVIISIAFFIIYYVMSILGEKWGREGVAPVWLGMWAANMILLPVGLFFLYQARNDSNLLEFDFWRKITARFRRPATAQ</sequence>
<dbReference type="Proteomes" id="UP000563094">
    <property type="component" value="Unassembled WGS sequence"/>
</dbReference>
<keyword evidence="5 6" id="KW-0472">Membrane</keyword>
<dbReference type="PANTHER" id="PTHR33529:SF6">
    <property type="entry name" value="YJGP_YJGQ FAMILY PERMEASE"/>
    <property type="match status" value="1"/>
</dbReference>
<name>A0A839GRF3_9BACT</name>
<feature type="transmembrane region" description="Helical" evidence="6">
    <location>
        <begin position="393"/>
        <end position="411"/>
    </location>
</feature>
<keyword evidence="3 6" id="KW-0812">Transmembrane</keyword>
<evidence type="ECO:0000256" key="1">
    <source>
        <dbReference type="ARBA" id="ARBA00004651"/>
    </source>
</evidence>
<accession>A0A839GRF3</accession>
<dbReference type="RefSeq" id="WP_182512972.1">
    <property type="nucleotide sequence ID" value="NZ_JACJIQ010000007.1"/>
</dbReference>
<gene>
    <name evidence="7" type="ORF">FHS90_002149</name>
</gene>
<evidence type="ECO:0000256" key="6">
    <source>
        <dbReference type="SAM" id="Phobius"/>
    </source>
</evidence>
<feature type="transmembrane region" description="Helical" evidence="6">
    <location>
        <begin position="12"/>
        <end position="33"/>
    </location>
</feature>
<keyword evidence="4 6" id="KW-1133">Transmembrane helix</keyword>
<feature type="transmembrane region" description="Helical" evidence="6">
    <location>
        <begin position="99"/>
        <end position="118"/>
    </location>
</feature>
<evidence type="ECO:0000256" key="3">
    <source>
        <dbReference type="ARBA" id="ARBA00022692"/>
    </source>
</evidence>
<organism evidence="7 8">
    <name type="scientific">Rufibacter quisquiliarum</name>
    <dbReference type="NCBI Taxonomy" id="1549639"/>
    <lineage>
        <taxon>Bacteria</taxon>
        <taxon>Pseudomonadati</taxon>
        <taxon>Bacteroidota</taxon>
        <taxon>Cytophagia</taxon>
        <taxon>Cytophagales</taxon>
        <taxon>Hymenobacteraceae</taxon>
        <taxon>Rufibacter</taxon>
    </lineage>
</organism>
<dbReference type="GO" id="GO:0015920">
    <property type="term" value="P:lipopolysaccharide transport"/>
    <property type="evidence" value="ECO:0007669"/>
    <property type="project" value="TreeGrafter"/>
</dbReference>
<keyword evidence="2" id="KW-1003">Cell membrane</keyword>
<evidence type="ECO:0000313" key="7">
    <source>
        <dbReference type="EMBL" id="MBA9077436.1"/>
    </source>
</evidence>
<dbReference type="EMBL" id="JACJIQ010000007">
    <property type="protein sequence ID" value="MBA9077436.1"/>
    <property type="molecule type" value="Genomic_DNA"/>
</dbReference>
<evidence type="ECO:0000256" key="4">
    <source>
        <dbReference type="ARBA" id="ARBA00022989"/>
    </source>
</evidence>
<dbReference type="AlphaFoldDB" id="A0A839GRF3"/>
<evidence type="ECO:0000256" key="5">
    <source>
        <dbReference type="ARBA" id="ARBA00023136"/>
    </source>
</evidence>
<comment type="subcellular location">
    <subcellularLocation>
        <location evidence="1">Cell membrane</location>
        <topology evidence="1">Multi-pass membrane protein</topology>
    </subcellularLocation>
</comment>
<protein>
    <submittedName>
        <fullName evidence="7">Lipopolysaccharide export system permease protein</fullName>
    </submittedName>
</protein>
<feature type="transmembrane region" description="Helical" evidence="6">
    <location>
        <begin position="423"/>
        <end position="443"/>
    </location>
</feature>
<feature type="transmembrane region" description="Helical" evidence="6">
    <location>
        <begin position="366"/>
        <end position="386"/>
    </location>
</feature>
<dbReference type="GO" id="GO:0043190">
    <property type="term" value="C:ATP-binding cassette (ABC) transporter complex"/>
    <property type="evidence" value="ECO:0007669"/>
    <property type="project" value="TreeGrafter"/>
</dbReference>
<reference evidence="7 8" key="1">
    <citation type="submission" date="2020-08" db="EMBL/GenBank/DDBJ databases">
        <title>Genomic Encyclopedia of Type Strains, Phase IV (KMG-IV): sequencing the most valuable type-strain genomes for metagenomic binning, comparative biology and taxonomic classification.</title>
        <authorList>
            <person name="Goeker M."/>
        </authorList>
    </citation>
    <scope>NUCLEOTIDE SEQUENCE [LARGE SCALE GENOMIC DNA]</scope>
    <source>
        <strain evidence="7 8">DSM 29854</strain>
    </source>
</reference>
<feature type="transmembrane region" description="Helical" evidence="6">
    <location>
        <begin position="53"/>
        <end position="78"/>
    </location>
</feature>
<dbReference type="Pfam" id="PF03739">
    <property type="entry name" value="LptF_LptG"/>
    <property type="match status" value="1"/>
</dbReference>
<keyword evidence="8" id="KW-1185">Reference proteome</keyword>
<evidence type="ECO:0000313" key="8">
    <source>
        <dbReference type="Proteomes" id="UP000563094"/>
    </source>
</evidence>
<dbReference type="InterPro" id="IPR005495">
    <property type="entry name" value="LptG/LptF_permease"/>
</dbReference>
<evidence type="ECO:0000256" key="2">
    <source>
        <dbReference type="ARBA" id="ARBA00022475"/>
    </source>
</evidence>
<comment type="caution">
    <text evidence="7">The sequence shown here is derived from an EMBL/GenBank/DDBJ whole genome shotgun (WGS) entry which is preliminary data.</text>
</comment>
<dbReference type="PANTHER" id="PTHR33529">
    <property type="entry name" value="SLR0882 PROTEIN-RELATED"/>
    <property type="match status" value="1"/>
</dbReference>